<dbReference type="EMBL" id="KL647836">
    <property type="protein sequence ID" value="KEY73455.1"/>
    <property type="molecule type" value="Genomic_DNA"/>
</dbReference>
<accession>A0A084B7C6</accession>
<name>A0A084B7C6_STACB</name>
<reference evidence="3 4" key="1">
    <citation type="journal article" date="2014" name="BMC Genomics">
        <title>Comparative genome sequencing reveals chemotype-specific gene clusters in the toxigenic black mold Stachybotrys.</title>
        <authorList>
            <person name="Semeiks J."/>
            <person name="Borek D."/>
            <person name="Otwinowski Z."/>
            <person name="Grishin N.V."/>
        </authorList>
    </citation>
    <scope>NUCLEOTIDE SEQUENCE [LARGE SCALE GENOMIC DNA]</scope>
    <source>
        <strain evidence="4">CBS 109288 / IBT 7711</strain>
    </source>
</reference>
<protein>
    <recommendedName>
        <fullName evidence="2">Heterokaryon incompatibility domain-containing protein</fullName>
    </recommendedName>
</protein>
<feature type="region of interest" description="Disordered" evidence="1">
    <location>
        <begin position="626"/>
        <end position="645"/>
    </location>
</feature>
<dbReference type="AlphaFoldDB" id="A0A084B7C6"/>
<sequence length="697" mass="77313">MALCTLCCRIPFATLPDSPAYAGYHHVADQGELIEHLNVGGNDQEALFAKDAAVGYPWHENLETLKGAAKSGCPFCLTVQSAAHDWIELYQKATTSSEFYTEFIKDYAVDFTQERLWLTKRGGKASGFSVFVRNGSTGSNDRPRIVRLCSIAFTVEASSPLASKFPLRPLSLDSGSDQSLDIVATWLKDCNETHDECSGDVTSLPTRLLDVGSPSDDCIRLVETEAGATGRYASLSYCWGSSLTLTTTRASRQARLSGIYLSDLPKTFHDAVRATRHIGLRYLWIDSLCIFQDDDEDWARESALMLDVYSNAYVVFAANRASACDGGCFHTRAPRTAFVTDIPAIGQVHTQLVSASDEVASSFREFASEPLSQRAWALQERVLARRVVHYSSRQMYFECNSGITSEDGCKSDHRYCGIVTLRRPQAPPDQVRNTWDLVLRAYGSRKLSKATDKFPALSGIAKLVGNALGDEYIAGIWSGEVIRGLAWQGLGGKERTVTDYVGPSWSWAGYNGIAASSAFENWEIIASAKSWQVDLRNKEDSYGQVKSAWIQIHGPLVQLELSKVSGTDREARLKRGGLTPHLRFCTKYSSDAKGTQVIMDYKADEVAEKWREMEVKALILSARLQDPPRQKDKGEDSGQEEENTRKKAVSFVYGLVVVPATPGQRTEFKRIGWMFLDGEEADKFQGEKKNWDTITLV</sequence>
<dbReference type="InterPro" id="IPR010730">
    <property type="entry name" value="HET"/>
</dbReference>
<dbReference type="OrthoDB" id="5362512at2759"/>
<dbReference type="PANTHER" id="PTHR33112:SF16">
    <property type="entry name" value="HETEROKARYON INCOMPATIBILITY DOMAIN-CONTAINING PROTEIN"/>
    <property type="match status" value="1"/>
</dbReference>
<feature type="compositionally biased region" description="Basic and acidic residues" evidence="1">
    <location>
        <begin position="626"/>
        <end position="636"/>
    </location>
</feature>
<evidence type="ECO:0000313" key="4">
    <source>
        <dbReference type="Proteomes" id="UP000028045"/>
    </source>
</evidence>
<organism evidence="3 4">
    <name type="scientific">Stachybotrys chartarum (strain CBS 109288 / IBT 7711)</name>
    <name type="common">Toxic black mold</name>
    <name type="synonym">Stilbospora chartarum</name>
    <dbReference type="NCBI Taxonomy" id="1280523"/>
    <lineage>
        <taxon>Eukaryota</taxon>
        <taxon>Fungi</taxon>
        <taxon>Dikarya</taxon>
        <taxon>Ascomycota</taxon>
        <taxon>Pezizomycotina</taxon>
        <taxon>Sordariomycetes</taxon>
        <taxon>Hypocreomycetidae</taxon>
        <taxon>Hypocreales</taxon>
        <taxon>Stachybotryaceae</taxon>
        <taxon>Stachybotrys</taxon>
    </lineage>
</organism>
<dbReference type="Pfam" id="PF06985">
    <property type="entry name" value="HET"/>
    <property type="match status" value="1"/>
</dbReference>
<evidence type="ECO:0000313" key="3">
    <source>
        <dbReference type="EMBL" id="KEY73455.1"/>
    </source>
</evidence>
<dbReference type="PANTHER" id="PTHR33112">
    <property type="entry name" value="DOMAIN PROTEIN, PUTATIVE-RELATED"/>
    <property type="match status" value="1"/>
</dbReference>
<gene>
    <name evidence="3" type="ORF">S7711_07484</name>
</gene>
<evidence type="ECO:0000256" key="1">
    <source>
        <dbReference type="SAM" id="MobiDB-lite"/>
    </source>
</evidence>
<proteinExistence type="predicted"/>
<dbReference type="Proteomes" id="UP000028045">
    <property type="component" value="Unassembled WGS sequence"/>
</dbReference>
<dbReference type="HOGENOM" id="CLU_002639_3_2_1"/>
<feature type="domain" description="Heterokaryon incompatibility" evidence="2">
    <location>
        <begin position="232"/>
        <end position="380"/>
    </location>
</feature>
<keyword evidence="4" id="KW-1185">Reference proteome</keyword>
<evidence type="ECO:0000259" key="2">
    <source>
        <dbReference type="Pfam" id="PF06985"/>
    </source>
</evidence>